<dbReference type="InterPro" id="IPR018711">
    <property type="entry name" value="NAGPA"/>
</dbReference>
<reference evidence="2 3" key="1">
    <citation type="submission" date="2015-04" db="EMBL/GenBank/DDBJ databases">
        <title>Complete Genome Sequence of Kosmotoga pacifica SLHLJ1.</title>
        <authorList>
            <person name="Jiang L.J."/>
            <person name="Shao Z.Z."/>
            <person name="Jebbar M."/>
        </authorList>
    </citation>
    <scope>NUCLEOTIDE SEQUENCE [LARGE SCALE GENOMIC DNA]</scope>
    <source>
        <strain evidence="2 3">SLHLJ1</strain>
    </source>
</reference>
<evidence type="ECO:0000313" key="2">
    <source>
        <dbReference type="EMBL" id="AKI96951.1"/>
    </source>
</evidence>
<organism evidence="2 3">
    <name type="scientific">Kosmotoga pacifica</name>
    <dbReference type="NCBI Taxonomy" id="1330330"/>
    <lineage>
        <taxon>Bacteria</taxon>
        <taxon>Thermotogati</taxon>
        <taxon>Thermotogota</taxon>
        <taxon>Thermotogae</taxon>
        <taxon>Kosmotogales</taxon>
        <taxon>Kosmotogaceae</taxon>
        <taxon>Kosmotoga</taxon>
    </lineage>
</organism>
<gene>
    <name evidence="2" type="ORF">IX53_02950</name>
</gene>
<dbReference type="Proteomes" id="UP000035159">
    <property type="component" value="Chromosome"/>
</dbReference>
<feature type="domain" description="Phosphodiester glycosidase" evidence="1">
    <location>
        <begin position="392"/>
        <end position="546"/>
    </location>
</feature>
<dbReference type="STRING" id="1330330.IX53_02950"/>
<dbReference type="PANTHER" id="PTHR40446">
    <property type="entry name" value="N-ACETYLGLUCOSAMINE-1-PHOSPHODIESTER ALPHA-N-ACETYLGLUCOSAMINIDASE"/>
    <property type="match status" value="1"/>
</dbReference>
<dbReference type="RefSeq" id="WP_047754086.1">
    <property type="nucleotide sequence ID" value="NZ_CAJUHA010000019.1"/>
</dbReference>
<dbReference type="AlphaFoldDB" id="A0A0G2ZA49"/>
<sequence length="558" mass="62673">MRKSFLLLLILFLSTLLLSKIVLFSYAGNLYWFPKSVLLKSGNRDFISIDFVDKILKDSIISRSASGREVFIMLPEGKMLSLYADTGKAVLDFSESFDDVVISKDSEIFLDSSFVCYFLNLAQTETEKAIIFYDSPFYLKNIRKTEENVTLEFDRTIPEEALSYWHTETGALIITLKPVVLDTTAETDIELYNGKQSLKFFLDGSSEWYQAYPLFDGNRIIIQKSSGWGKVLSSSSGEGYKLSSIEGIVSGRKFVVTALEFNPDNFEIKLAYGGAGIPSVRDIREIAKNNKAFAVINAGYFDPSNNHPIGLLIDEGEIVSLPTLGRPIFFITRDGKMGISRMDVDFFLKTNGRKVRIKGVNTTYKGELLIYNDHYSGIVPYYEDFVYLVIKDGIVVSKGYNERVENNTYTLLISPTGLEKTGKISTGQKVEFEIYNSYGYELKFAVEGGPLVIHDGKPASDYERNFYNSSILDNRAPRTFVGITTRRTIVFMVVDGYQSKSYGLSFKEMIEFFSDKDFSYLMCLDGGRSSAIVVEGELLNSPSSGAPILPVAIMIDHK</sequence>
<proteinExistence type="predicted"/>
<dbReference type="KEGG" id="kpf:IX53_02950"/>
<evidence type="ECO:0000313" key="3">
    <source>
        <dbReference type="Proteomes" id="UP000035159"/>
    </source>
</evidence>
<dbReference type="Pfam" id="PF09992">
    <property type="entry name" value="NAGPA"/>
    <property type="match status" value="1"/>
</dbReference>
<accession>A0A0G2ZA49</accession>
<keyword evidence="3" id="KW-1185">Reference proteome</keyword>
<dbReference type="PANTHER" id="PTHR40446:SF2">
    <property type="entry name" value="N-ACETYLGLUCOSAMINE-1-PHOSPHODIESTER ALPHA-N-ACETYLGLUCOSAMINIDASE"/>
    <property type="match status" value="1"/>
</dbReference>
<dbReference type="OrthoDB" id="9809781at2"/>
<dbReference type="PATRIC" id="fig|1330330.3.peg.592"/>
<name>A0A0G2ZA49_9BACT</name>
<protein>
    <recommendedName>
        <fullName evidence="1">Phosphodiester glycosidase domain-containing protein</fullName>
    </recommendedName>
</protein>
<dbReference type="EMBL" id="CP011232">
    <property type="protein sequence ID" value="AKI96951.1"/>
    <property type="molecule type" value="Genomic_DNA"/>
</dbReference>
<evidence type="ECO:0000259" key="1">
    <source>
        <dbReference type="Pfam" id="PF09992"/>
    </source>
</evidence>